<dbReference type="Proteomes" id="UP000264702">
    <property type="component" value="Unassembled WGS sequence"/>
</dbReference>
<evidence type="ECO:0000259" key="3">
    <source>
        <dbReference type="PROSITE" id="PS50234"/>
    </source>
</evidence>
<dbReference type="CDD" id="cd00198">
    <property type="entry name" value="vWFA"/>
    <property type="match status" value="1"/>
</dbReference>
<feature type="signal peptide" evidence="2">
    <location>
        <begin position="1"/>
        <end position="33"/>
    </location>
</feature>
<dbReference type="EMBL" id="QVQT01000009">
    <property type="protein sequence ID" value="RFU14861.1"/>
    <property type="molecule type" value="Genomic_DNA"/>
</dbReference>
<name>A0A372IJE2_9BACT</name>
<feature type="chain" id="PRO_5016960208" evidence="2">
    <location>
        <begin position="34"/>
        <end position="432"/>
    </location>
</feature>
<dbReference type="PROSITE" id="PS50234">
    <property type="entry name" value="VWFA"/>
    <property type="match status" value="1"/>
</dbReference>
<sequence length="432" mass="46531">MEKDAGSKWFGGLKSMQGALPFALALLMMGAQAQAQQQPQQTIPDAPAPQQSSGLGDLTKQVTPGRGTAPETQQQTTTAPPVQLPPDNFQKQAPEMAPQGQGNTLVIHVPVNYVDVPVTVRDKKGQLVAGLRWQQFRIYEDGQRQRIVTFSADAYPLSVAFVIDDTLPADIMQRVNQSLAAVTGAFTPSDSIAVVTYNSSPELITDFTGAQGARLPAALEMAKKPGREMGVPIVSGPLAEGPVINGQQVDPNLSPQRGNTGVLFVPREVHPLNDAILYAAEQLAAQPKGRRRVIYVISDGKNVRSKASYKEVVQYLLTNNISVFGTMVGDSSVWGIGYLDKMKLPLLQPENLLPRYAMATGGSVDSEFSENGIQASFARLADSVRTQYTLGYISHQPVISGKYHGIEVRIEGVSGLDINSKAGYYPTANNLQ</sequence>
<feature type="domain" description="VWFA" evidence="3">
    <location>
        <begin position="158"/>
        <end position="384"/>
    </location>
</feature>
<dbReference type="Gene3D" id="3.40.50.410">
    <property type="entry name" value="von Willebrand factor, type A domain"/>
    <property type="match status" value="1"/>
</dbReference>
<dbReference type="InterPro" id="IPR017802">
    <property type="entry name" value="VWFA-rel_acidobac-type"/>
</dbReference>
<dbReference type="AlphaFoldDB" id="A0A372IJE2"/>
<evidence type="ECO:0000313" key="4">
    <source>
        <dbReference type="EMBL" id="RFU14861.1"/>
    </source>
</evidence>
<feature type="region of interest" description="Disordered" evidence="1">
    <location>
        <begin position="33"/>
        <end position="98"/>
    </location>
</feature>
<evidence type="ECO:0000256" key="2">
    <source>
        <dbReference type="SAM" id="SignalP"/>
    </source>
</evidence>
<protein>
    <submittedName>
        <fullName evidence="4">VWA domain-containing protein</fullName>
    </submittedName>
</protein>
<feature type="compositionally biased region" description="Low complexity" evidence="1">
    <location>
        <begin position="33"/>
        <end position="51"/>
    </location>
</feature>
<keyword evidence="2" id="KW-0732">Signal</keyword>
<evidence type="ECO:0000313" key="5">
    <source>
        <dbReference type="Proteomes" id="UP000264702"/>
    </source>
</evidence>
<dbReference type="NCBIfam" id="TIGR03436">
    <property type="entry name" value="acidobact_VWFA"/>
    <property type="match status" value="1"/>
</dbReference>
<keyword evidence="5" id="KW-1185">Reference proteome</keyword>
<feature type="compositionally biased region" description="Low complexity" evidence="1">
    <location>
        <begin position="68"/>
        <end position="81"/>
    </location>
</feature>
<dbReference type="InterPro" id="IPR036465">
    <property type="entry name" value="vWFA_dom_sf"/>
</dbReference>
<proteinExistence type="predicted"/>
<dbReference type="SUPFAM" id="SSF53300">
    <property type="entry name" value="vWA-like"/>
    <property type="match status" value="1"/>
</dbReference>
<dbReference type="InterPro" id="IPR002035">
    <property type="entry name" value="VWF_A"/>
</dbReference>
<comment type="caution">
    <text evidence="4">The sequence shown here is derived from an EMBL/GenBank/DDBJ whole genome shotgun (WGS) entry which is preliminary data.</text>
</comment>
<organism evidence="4 5">
    <name type="scientific">Paracidobacterium acidisoli</name>
    <dbReference type="NCBI Taxonomy" id="2303751"/>
    <lineage>
        <taxon>Bacteria</taxon>
        <taxon>Pseudomonadati</taxon>
        <taxon>Acidobacteriota</taxon>
        <taxon>Terriglobia</taxon>
        <taxon>Terriglobales</taxon>
        <taxon>Acidobacteriaceae</taxon>
        <taxon>Paracidobacterium</taxon>
    </lineage>
</organism>
<gene>
    <name evidence="4" type="ORF">D0Y96_19890</name>
</gene>
<accession>A0A372IJE2</accession>
<reference evidence="4 5" key="1">
    <citation type="submission" date="2018-08" db="EMBL/GenBank/DDBJ databases">
        <title>Acidipila sp. 4G-K13, an acidobacterium isolated from forest soil.</title>
        <authorList>
            <person name="Gao Z.-H."/>
            <person name="Qiu L.-H."/>
        </authorList>
    </citation>
    <scope>NUCLEOTIDE SEQUENCE [LARGE SCALE GENOMIC DNA]</scope>
    <source>
        <strain evidence="4 5">4G-K13</strain>
    </source>
</reference>
<evidence type="ECO:0000256" key="1">
    <source>
        <dbReference type="SAM" id="MobiDB-lite"/>
    </source>
</evidence>